<organism evidence="2 3">
    <name type="scientific">Luethyella okanaganae</name>
    <dbReference type="NCBI Taxonomy" id="69372"/>
    <lineage>
        <taxon>Bacteria</taxon>
        <taxon>Bacillati</taxon>
        <taxon>Actinomycetota</taxon>
        <taxon>Actinomycetes</taxon>
        <taxon>Micrococcales</taxon>
        <taxon>Microbacteriaceae</taxon>
        <taxon>Luethyella</taxon>
    </lineage>
</organism>
<sequence length="309" mass="33967">MATTAQSQTITVDGRDVVITHPFKVLYPETGTTKADVVGYLTRIAPILLPHLHDRAVTRKRWIDGTGTAENPRESFFQRNLDDTTPEWIVRRTVQHKERTVDYAIANDASTLLWFAQTASLELHVPQWRFGPRGAHRSPDRLVIDLDPGPGTDLPECVEVALLVRDLLLERDLEALPVTSGGKGVHLYAPLNGSLGSDQATEIASDVADQLVSSRPALAVANMRKVNRDGKVLVDWSQNRAAKTTVSPYSLRGRTRPTVAAPRTWAELEAPGLGQMEFPEVLARVERSGDLLKPLLSQPIPSSKADAPQ</sequence>
<keyword evidence="2" id="KW-0436">Ligase</keyword>
<evidence type="ECO:0000313" key="2">
    <source>
        <dbReference type="EMBL" id="MFC6356772.1"/>
    </source>
</evidence>
<dbReference type="Proteomes" id="UP001596306">
    <property type="component" value="Unassembled WGS sequence"/>
</dbReference>
<feature type="domain" description="DNA ligase D polymerase" evidence="1">
    <location>
        <begin position="33"/>
        <end position="291"/>
    </location>
</feature>
<name>A0ABW1VGT8_9MICO</name>
<dbReference type="PANTHER" id="PTHR42705">
    <property type="entry name" value="BIFUNCTIONAL NON-HOMOLOGOUS END JOINING PROTEIN LIGD"/>
    <property type="match status" value="1"/>
</dbReference>
<protein>
    <submittedName>
        <fullName evidence="2">Non-homologous end-joining DNA ligase</fullName>
        <ecNumber evidence="2">6.5.1.1</ecNumber>
    </submittedName>
</protein>
<dbReference type="EC" id="6.5.1.1" evidence="2"/>
<gene>
    <name evidence="2" type="primary">ligD</name>
    <name evidence="2" type="ORF">ACFQB0_11715</name>
</gene>
<dbReference type="RefSeq" id="WP_386731746.1">
    <property type="nucleotide sequence ID" value="NZ_JBHSTP010000003.1"/>
</dbReference>
<dbReference type="InterPro" id="IPR052171">
    <property type="entry name" value="NHEJ_LigD"/>
</dbReference>
<comment type="caution">
    <text evidence="2">The sequence shown here is derived from an EMBL/GenBank/DDBJ whole genome shotgun (WGS) entry which is preliminary data.</text>
</comment>
<dbReference type="PANTHER" id="PTHR42705:SF2">
    <property type="entry name" value="BIFUNCTIONAL NON-HOMOLOGOUS END JOINING PROTEIN LIGD"/>
    <property type="match status" value="1"/>
</dbReference>
<reference evidence="3" key="1">
    <citation type="journal article" date="2019" name="Int. J. Syst. Evol. Microbiol.">
        <title>The Global Catalogue of Microorganisms (GCM) 10K type strain sequencing project: providing services to taxonomists for standard genome sequencing and annotation.</title>
        <authorList>
            <consortium name="The Broad Institute Genomics Platform"/>
            <consortium name="The Broad Institute Genome Sequencing Center for Infectious Disease"/>
            <person name="Wu L."/>
            <person name="Ma J."/>
        </authorList>
    </citation>
    <scope>NUCLEOTIDE SEQUENCE [LARGE SCALE GENOMIC DNA]</scope>
    <source>
        <strain evidence="3">CCUG 43304</strain>
    </source>
</reference>
<dbReference type="GO" id="GO:0003910">
    <property type="term" value="F:DNA ligase (ATP) activity"/>
    <property type="evidence" value="ECO:0007669"/>
    <property type="project" value="UniProtKB-EC"/>
</dbReference>
<keyword evidence="3" id="KW-1185">Reference proteome</keyword>
<evidence type="ECO:0000313" key="3">
    <source>
        <dbReference type="Proteomes" id="UP001596306"/>
    </source>
</evidence>
<dbReference type="Pfam" id="PF21686">
    <property type="entry name" value="LigD_Prim-Pol"/>
    <property type="match status" value="1"/>
</dbReference>
<evidence type="ECO:0000259" key="1">
    <source>
        <dbReference type="Pfam" id="PF21686"/>
    </source>
</evidence>
<accession>A0ABW1VGT8</accession>
<dbReference type="Gene3D" id="3.90.920.10">
    <property type="entry name" value="DNA primase, PRIM domain"/>
    <property type="match status" value="1"/>
</dbReference>
<dbReference type="NCBIfam" id="TIGR02778">
    <property type="entry name" value="ligD_pol"/>
    <property type="match status" value="1"/>
</dbReference>
<dbReference type="InterPro" id="IPR014145">
    <property type="entry name" value="LigD_pol_dom"/>
</dbReference>
<dbReference type="EMBL" id="JBHSTP010000003">
    <property type="protein sequence ID" value="MFC6356772.1"/>
    <property type="molecule type" value="Genomic_DNA"/>
</dbReference>
<proteinExistence type="predicted"/>